<dbReference type="Gene3D" id="3.60.40.10">
    <property type="entry name" value="PPM-type phosphatase domain"/>
    <property type="match status" value="1"/>
</dbReference>
<dbReference type="SUPFAM" id="SSF55874">
    <property type="entry name" value="ATPase domain of HSP90 chaperone/DNA topoisomerase II/histidine kinase"/>
    <property type="match status" value="1"/>
</dbReference>
<dbReference type="HOGENOM" id="CLU_000445_43_8_11"/>
<dbReference type="Gene3D" id="3.30.565.10">
    <property type="entry name" value="Histidine kinase-like ATPase, C-terminal domain"/>
    <property type="match status" value="1"/>
</dbReference>
<dbReference type="InterPro" id="IPR052016">
    <property type="entry name" value="Bact_Sigma-Reg"/>
</dbReference>
<evidence type="ECO:0000313" key="5">
    <source>
        <dbReference type="Proteomes" id="UP000004926"/>
    </source>
</evidence>
<dbReference type="InterPro" id="IPR029016">
    <property type="entry name" value="GAF-like_dom_sf"/>
</dbReference>
<organism evidence="4 5">
    <name type="scientific">Saccharomonospora marina XMU15</name>
    <dbReference type="NCBI Taxonomy" id="882083"/>
    <lineage>
        <taxon>Bacteria</taxon>
        <taxon>Bacillati</taxon>
        <taxon>Actinomycetota</taxon>
        <taxon>Actinomycetes</taxon>
        <taxon>Pseudonocardiales</taxon>
        <taxon>Pseudonocardiaceae</taxon>
        <taxon>Saccharomonospora</taxon>
    </lineage>
</organism>
<dbReference type="Pfam" id="PF13185">
    <property type="entry name" value="GAF_2"/>
    <property type="match status" value="1"/>
</dbReference>
<dbReference type="eggNOG" id="COG2208">
    <property type="taxonomic scope" value="Bacteria"/>
</dbReference>
<dbReference type="InterPro" id="IPR036890">
    <property type="entry name" value="HATPase_C_sf"/>
</dbReference>
<protein>
    <submittedName>
        <fullName evidence="4">SpoIIE-like protein with GAF domain</fullName>
    </submittedName>
</protein>
<dbReference type="Pfam" id="PF07228">
    <property type="entry name" value="SpoIIE"/>
    <property type="match status" value="1"/>
</dbReference>
<gene>
    <name evidence="4" type="ORF">SacmaDRAFT_4878</name>
</gene>
<dbReference type="AlphaFoldDB" id="H5X055"/>
<keyword evidence="1" id="KW-0378">Hydrolase</keyword>
<feature type="domain" description="GAF" evidence="2">
    <location>
        <begin position="33"/>
        <end position="178"/>
    </location>
</feature>
<dbReference type="Gene3D" id="3.30.450.40">
    <property type="match status" value="1"/>
</dbReference>
<proteinExistence type="predicted"/>
<evidence type="ECO:0000256" key="1">
    <source>
        <dbReference type="ARBA" id="ARBA00022801"/>
    </source>
</evidence>
<keyword evidence="5" id="KW-1185">Reference proteome</keyword>
<dbReference type="InterPro" id="IPR003018">
    <property type="entry name" value="GAF"/>
</dbReference>
<dbReference type="GO" id="GO:0016791">
    <property type="term" value="F:phosphatase activity"/>
    <property type="evidence" value="ECO:0007669"/>
    <property type="project" value="TreeGrafter"/>
</dbReference>
<dbReference type="SMART" id="SM00331">
    <property type="entry name" value="PP2C_SIG"/>
    <property type="match status" value="1"/>
</dbReference>
<dbReference type="InterPro" id="IPR036457">
    <property type="entry name" value="PPM-type-like_dom_sf"/>
</dbReference>
<sequence>MLAHMPWAVETDGAEGRLRQIEAVTDTALAHLSVEELLQELLNRVCDALDADTATVLLVDADGQQLLATASCGIEEEVHQGFRVPIGEGFAGKIAAERKPLVLEHIDPDTVVNPLLWDKGLVSLAGVPLLAEGELIGVLHVGTLRARTFTDEDVRLLRLVADRIALAAKTRILQAERAAASALQRSLLPGRLPDVSGLEFCSRYVPGEDVGVSGDWYDAFTLPSGWLCIAIGDVVGKGLPAATVMSRMRTATRSYALEASDPADVLSRLDRHMRHFEPDSMATIAYAMWEPSLERMHLSLAGHLAPVLAVPGEESTMPEVPVDPPIGAGFPTYHRRTTIIDIPYGTTVCFYTDGLVERRDRPLDDGLRLLRQHVRAGPAQATCARVLSGLVGNRPATDDIAVLAMRRQDLHDVRRTELELDAVPESLAELRTALRRWLPTVGASEDDVSDLLVAAGEAAANVIEHAYGPGGGKYTVCSDYRDGEVRITISDTGTWRSPRGAHRGRGTELMRQLCDEVSVLHHDGAGTDVYLAKRLHGADSQ</sequence>
<dbReference type="eggNOG" id="COG2172">
    <property type="taxonomic scope" value="Bacteria"/>
</dbReference>
<dbReference type="EMBL" id="CM001439">
    <property type="protein sequence ID" value="EHR53051.1"/>
    <property type="molecule type" value="Genomic_DNA"/>
</dbReference>
<feature type="domain" description="PPM-type phosphatase" evidence="3">
    <location>
        <begin position="195"/>
        <end position="407"/>
    </location>
</feature>
<dbReference type="PANTHER" id="PTHR43156">
    <property type="entry name" value="STAGE II SPORULATION PROTEIN E-RELATED"/>
    <property type="match status" value="1"/>
</dbReference>
<dbReference type="SUPFAM" id="SSF55781">
    <property type="entry name" value="GAF domain-like"/>
    <property type="match status" value="1"/>
</dbReference>
<evidence type="ECO:0000259" key="3">
    <source>
        <dbReference type="SMART" id="SM00331"/>
    </source>
</evidence>
<evidence type="ECO:0000259" key="2">
    <source>
        <dbReference type="SMART" id="SM00065"/>
    </source>
</evidence>
<reference evidence="4 5" key="1">
    <citation type="journal article" date="2012" name="Stand. Genomic Sci.">
        <title>Genome sequence of the ocean sediment bacterium Saccharomonospora marina type strain (XMU15(T)).</title>
        <authorList>
            <person name="Klenk H.P."/>
            <person name="Lu M."/>
            <person name="Lucas S."/>
            <person name="Lapidus A."/>
            <person name="Copeland A."/>
            <person name="Pitluck S."/>
            <person name="Goodwin L.A."/>
            <person name="Han C."/>
            <person name="Tapia R."/>
            <person name="Brambilla E.M."/>
            <person name="Potter G."/>
            <person name="Land M."/>
            <person name="Ivanova N."/>
            <person name="Rohde M."/>
            <person name="Goker M."/>
            <person name="Detter J.C."/>
            <person name="Li W.J."/>
            <person name="Kyrpides N.C."/>
            <person name="Woyke T."/>
        </authorList>
    </citation>
    <scope>NUCLEOTIDE SEQUENCE [LARGE SCALE GENOMIC DNA]</scope>
    <source>
        <strain evidence="4 5">XMU15</strain>
    </source>
</reference>
<dbReference type="Pfam" id="PF13581">
    <property type="entry name" value="HATPase_c_2"/>
    <property type="match status" value="1"/>
</dbReference>
<dbReference type="CDD" id="cd16936">
    <property type="entry name" value="HATPase_RsbW-like"/>
    <property type="match status" value="1"/>
</dbReference>
<name>H5X055_9PSEU</name>
<accession>H5X055</accession>
<dbReference type="InterPro" id="IPR003594">
    <property type="entry name" value="HATPase_dom"/>
</dbReference>
<dbReference type="SMART" id="SM00065">
    <property type="entry name" value="GAF"/>
    <property type="match status" value="1"/>
</dbReference>
<dbReference type="eggNOG" id="COG2203">
    <property type="taxonomic scope" value="Bacteria"/>
</dbReference>
<dbReference type="InterPro" id="IPR001932">
    <property type="entry name" value="PPM-type_phosphatase-like_dom"/>
</dbReference>
<dbReference type="PANTHER" id="PTHR43156:SF2">
    <property type="entry name" value="STAGE II SPORULATION PROTEIN E"/>
    <property type="match status" value="1"/>
</dbReference>
<dbReference type="Proteomes" id="UP000004926">
    <property type="component" value="Chromosome"/>
</dbReference>
<dbReference type="STRING" id="882083.SacmaDRAFT_4878"/>
<evidence type="ECO:0000313" key="4">
    <source>
        <dbReference type="EMBL" id="EHR53051.1"/>
    </source>
</evidence>